<evidence type="ECO:0000256" key="5">
    <source>
        <dbReference type="ARBA" id="ARBA00022692"/>
    </source>
</evidence>
<dbReference type="Proteomes" id="UP000664658">
    <property type="component" value="Unassembled WGS sequence"/>
</dbReference>
<evidence type="ECO:0000256" key="4">
    <source>
        <dbReference type="ARBA" id="ARBA00022475"/>
    </source>
</evidence>
<feature type="transmembrane region" description="Helical" evidence="9">
    <location>
        <begin position="197"/>
        <end position="216"/>
    </location>
</feature>
<keyword evidence="6 9" id="KW-1133">Transmembrane helix</keyword>
<feature type="transmembrane region" description="Helical" evidence="9">
    <location>
        <begin position="114"/>
        <end position="137"/>
    </location>
</feature>
<evidence type="ECO:0000256" key="6">
    <source>
        <dbReference type="ARBA" id="ARBA00022989"/>
    </source>
</evidence>
<evidence type="ECO:0000313" key="11">
    <source>
        <dbReference type="EMBL" id="MBO1109339.1"/>
    </source>
</evidence>
<feature type="transmembrane region" description="Helical" evidence="9">
    <location>
        <begin position="316"/>
        <end position="336"/>
    </location>
</feature>
<evidence type="ECO:0000256" key="8">
    <source>
        <dbReference type="ARBA" id="ARBA00038435"/>
    </source>
</evidence>
<feature type="transmembrane region" description="Helical" evidence="9">
    <location>
        <begin position="442"/>
        <end position="462"/>
    </location>
</feature>
<sequence>MSSTPSNASSTTQPSKTAAYSILVLIIATLSAGMPYQVDIKILLLLALTFTVLIAMLDGWRFTLIMDKMRSGIVRAFPALCIFILIGALIGSWIQGGIIQTLIFYGLQILSPAFFLPASLLVCSVVSLATGTSWGTAGTMGVAFMAMGQVLGIPAPITAGMVVSGAFFGDKLSPLSDTTNLAAAATGADLFAHIRSMLLTTVPSYLLSLVAFYAVGRHYHLAQSASSTQVSELLRALQQHFVISPWLLLPIVAVLMMSVLRVPALIALMGGALLGVLCSVVGQGDSVASALNAMNSGYVSHSGVATLDTLLNRGGIINMMGTFALSFMALCLGALLDELGYLRVAMQGLLQQVKRLGSLVALVIGACFATNGLMGEVYLSIIVNGNLFRQEFVQRGLQPAMLSRTLEEGATLTGPLIPWTTAGAFMGGVLGVSSFDYAPYTFLNLINPLLAIVFAFGGLAVLRVPAKPTPSEPTKSKLHSAE</sequence>
<dbReference type="AlphaFoldDB" id="A0A8I1WBK1"/>
<protein>
    <submittedName>
        <fullName evidence="11">Na+/H+ antiporter NhaC</fullName>
    </submittedName>
</protein>
<feature type="transmembrane region" description="Helical" evidence="9">
    <location>
        <begin position="356"/>
        <end position="374"/>
    </location>
</feature>
<reference evidence="11" key="1">
    <citation type="submission" date="2021-03" db="EMBL/GenBank/DDBJ databases">
        <title>Plesiomonas shigelloides zfcc0051, isolated from zebrafish feces.</title>
        <authorList>
            <person name="Vanderhoek Z."/>
            <person name="Gaulke C."/>
        </authorList>
    </citation>
    <scope>NUCLEOTIDE SEQUENCE</scope>
    <source>
        <strain evidence="11">Zfcc0051</strain>
    </source>
</reference>
<keyword evidence="4" id="KW-1003">Cell membrane</keyword>
<dbReference type="PANTHER" id="PTHR33451:SF3">
    <property type="entry name" value="MALATE-2H(+)_NA(+)-LACTATE ANTIPORTER"/>
    <property type="match status" value="1"/>
</dbReference>
<evidence type="ECO:0000256" key="7">
    <source>
        <dbReference type="ARBA" id="ARBA00023136"/>
    </source>
</evidence>
<feature type="transmembrane region" description="Helical" evidence="9">
    <location>
        <begin position="416"/>
        <end position="435"/>
    </location>
</feature>
<comment type="subcellular location">
    <subcellularLocation>
        <location evidence="1">Cell membrane</location>
        <topology evidence="1">Multi-pass membrane protein</topology>
    </subcellularLocation>
</comment>
<keyword evidence="7 9" id="KW-0472">Membrane</keyword>
<dbReference type="GO" id="GO:0015297">
    <property type="term" value="F:antiporter activity"/>
    <property type="evidence" value="ECO:0007669"/>
    <property type="project" value="UniProtKB-KW"/>
</dbReference>
<dbReference type="PANTHER" id="PTHR33451">
    <property type="entry name" value="MALATE-2H(+)/NA(+)-LACTATE ANTIPORTER"/>
    <property type="match status" value="1"/>
</dbReference>
<comment type="caution">
    <text evidence="11">The sequence shown here is derived from an EMBL/GenBank/DDBJ whole genome shotgun (WGS) entry which is preliminary data.</text>
</comment>
<feature type="transmembrane region" description="Helical" evidence="9">
    <location>
        <begin position="18"/>
        <end position="36"/>
    </location>
</feature>
<dbReference type="Pfam" id="PF03553">
    <property type="entry name" value="Na_H_antiporter"/>
    <property type="match status" value="1"/>
</dbReference>
<comment type="similarity">
    <text evidence="8">Belongs to the NhaC Na(+)/H(+) (TC 2.A.35) antiporter family.</text>
</comment>
<gene>
    <name evidence="11" type="primary">nhaC</name>
    <name evidence="11" type="ORF">J2R62_14165</name>
</gene>
<dbReference type="EMBL" id="JAFNAA010000017">
    <property type="protein sequence ID" value="MBO1109339.1"/>
    <property type="molecule type" value="Genomic_DNA"/>
</dbReference>
<dbReference type="RefSeq" id="WP_207542511.1">
    <property type="nucleotide sequence ID" value="NZ_JAFNAA010000017.1"/>
</dbReference>
<evidence type="ECO:0000256" key="3">
    <source>
        <dbReference type="ARBA" id="ARBA00022449"/>
    </source>
</evidence>
<evidence type="ECO:0000313" key="12">
    <source>
        <dbReference type="Proteomes" id="UP000664658"/>
    </source>
</evidence>
<dbReference type="InterPro" id="IPR018461">
    <property type="entry name" value="Na/H_Antiport_NhaC-like_C"/>
</dbReference>
<proteinExistence type="inferred from homology"/>
<dbReference type="GO" id="GO:0005886">
    <property type="term" value="C:plasma membrane"/>
    <property type="evidence" value="ECO:0007669"/>
    <property type="project" value="UniProtKB-SubCell"/>
</dbReference>
<keyword evidence="5 9" id="KW-0812">Transmembrane</keyword>
<feature type="transmembrane region" description="Helical" evidence="9">
    <location>
        <begin position="262"/>
        <end position="282"/>
    </location>
</feature>
<organism evidence="11 12">
    <name type="scientific">Plesiomonas shigelloides</name>
    <name type="common">Aeromonas shigelloides</name>
    <dbReference type="NCBI Taxonomy" id="703"/>
    <lineage>
        <taxon>Bacteria</taxon>
        <taxon>Pseudomonadati</taxon>
        <taxon>Pseudomonadota</taxon>
        <taxon>Gammaproteobacteria</taxon>
        <taxon>Enterobacterales</taxon>
        <taxon>Enterobacteriaceae</taxon>
        <taxon>Plesiomonas</taxon>
    </lineage>
</organism>
<evidence type="ECO:0000256" key="2">
    <source>
        <dbReference type="ARBA" id="ARBA00022448"/>
    </source>
</evidence>
<dbReference type="InterPro" id="IPR004770">
    <property type="entry name" value="Na/H_antiport_NhaC"/>
</dbReference>
<keyword evidence="2" id="KW-0813">Transport</keyword>
<evidence type="ECO:0000256" key="1">
    <source>
        <dbReference type="ARBA" id="ARBA00004651"/>
    </source>
</evidence>
<dbReference type="NCBIfam" id="TIGR00931">
    <property type="entry name" value="antiport_nhaC"/>
    <property type="match status" value="1"/>
</dbReference>
<feature type="transmembrane region" description="Helical" evidence="9">
    <location>
        <begin position="72"/>
        <end position="94"/>
    </location>
</feature>
<accession>A0A8I1WBK1</accession>
<keyword evidence="3" id="KW-0050">Antiport</keyword>
<evidence type="ECO:0000256" key="9">
    <source>
        <dbReference type="SAM" id="Phobius"/>
    </source>
</evidence>
<dbReference type="InterPro" id="IPR052180">
    <property type="entry name" value="NhaC_Na-H+_Antiporter"/>
</dbReference>
<feature type="domain" description="Na+/H+ antiporter NhaC-like C-terminal" evidence="10">
    <location>
        <begin position="165"/>
        <end position="458"/>
    </location>
</feature>
<feature type="transmembrane region" description="Helical" evidence="9">
    <location>
        <begin position="42"/>
        <end position="60"/>
    </location>
</feature>
<evidence type="ECO:0000259" key="10">
    <source>
        <dbReference type="Pfam" id="PF03553"/>
    </source>
</evidence>
<name>A0A8I1WBK1_PLESH</name>